<sequence>MASGRKPKPVSQKLLAGNPGKRKLNSAEPKFSEITNIDPPEWLDDLASQMWQRIIPELLKEKVLCSTDLHNVECFCVAYSRWRQSEQDVVKYGIVVESGNGSLTKNPALTAANESMMQIVKFGSSLGLSPSDRARIIGNKDSEVNNEFAEFLKNE</sequence>
<proteinExistence type="predicted"/>
<accession>A0A3S9XCC6</accession>
<dbReference type="KEGG" id="emo:DM558_04420"/>
<gene>
    <name evidence="2" type="ORF">DM558_04420</name>
</gene>
<dbReference type="EMBL" id="CP029822">
    <property type="protein sequence ID" value="AZS50067.1"/>
    <property type="molecule type" value="Genomic_DNA"/>
</dbReference>
<reference evidence="3" key="1">
    <citation type="submission" date="2018-06" db="EMBL/GenBank/DDBJ databases">
        <title>Complete genome of Pseudomonas insecticola strain QZS01.</title>
        <authorList>
            <person name="Wang J."/>
            <person name="Su Q."/>
        </authorList>
    </citation>
    <scope>NUCLEOTIDE SEQUENCE [LARGE SCALE GENOMIC DNA]</scope>
    <source>
        <strain evidence="3">QZS01</strain>
    </source>
</reference>
<keyword evidence="3" id="KW-1185">Reference proteome</keyword>
<evidence type="ECO:0000313" key="3">
    <source>
        <dbReference type="Proteomes" id="UP000273143"/>
    </source>
</evidence>
<dbReference type="NCBIfam" id="TIGR01558">
    <property type="entry name" value="sm_term_P27"/>
    <property type="match status" value="1"/>
</dbReference>
<name>A0A3S9XCC6_9GAMM</name>
<dbReference type="RefSeq" id="WP_127162214.1">
    <property type="nucleotide sequence ID" value="NZ_CP029822.1"/>
</dbReference>
<dbReference type="Pfam" id="PF05119">
    <property type="entry name" value="Terminase_4"/>
    <property type="match status" value="1"/>
</dbReference>
<dbReference type="Proteomes" id="UP000273143">
    <property type="component" value="Chromosome"/>
</dbReference>
<feature type="region of interest" description="Disordered" evidence="1">
    <location>
        <begin position="1"/>
        <end position="29"/>
    </location>
</feature>
<dbReference type="AlphaFoldDB" id="A0A3S9XCC6"/>
<organism evidence="2 3">
    <name type="scientific">Entomomonas moraniae</name>
    <dbReference type="NCBI Taxonomy" id="2213226"/>
    <lineage>
        <taxon>Bacteria</taxon>
        <taxon>Pseudomonadati</taxon>
        <taxon>Pseudomonadota</taxon>
        <taxon>Gammaproteobacteria</taxon>
        <taxon>Pseudomonadales</taxon>
        <taxon>Pseudomonadaceae</taxon>
        <taxon>Entomomonas</taxon>
    </lineage>
</organism>
<evidence type="ECO:0000313" key="2">
    <source>
        <dbReference type="EMBL" id="AZS50067.1"/>
    </source>
</evidence>
<dbReference type="InterPro" id="IPR006448">
    <property type="entry name" value="Phage_term_ssu_P27"/>
</dbReference>
<evidence type="ECO:0000256" key="1">
    <source>
        <dbReference type="SAM" id="MobiDB-lite"/>
    </source>
</evidence>
<protein>
    <submittedName>
        <fullName evidence="2">Phage terminase small subunit P27 family</fullName>
    </submittedName>
</protein>